<reference evidence="2" key="2">
    <citation type="submission" date="2015-01" db="EMBL/GenBank/DDBJ databases">
        <title>Evolutionary Origins and Diversification of the Mycorrhizal Mutualists.</title>
        <authorList>
            <consortium name="DOE Joint Genome Institute"/>
            <consortium name="Mycorrhizal Genomics Consortium"/>
            <person name="Kohler A."/>
            <person name="Kuo A."/>
            <person name="Nagy L.G."/>
            <person name="Floudas D."/>
            <person name="Copeland A."/>
            <person name="Barry K.W."/>
            <person name="Cichocki N."/>
            <person name="Veneault-Fourrey C."/>
            <person name="LaButti K."/>
            <person name="Lindquist E.A."/>
            <person name="Lipzen A."/>
            <person name="Lundell T."/>
            <person name="Morin E."/>
            <person name="Murat C."/>
            <person name="Riley R."/>
            <person name="Ohm R."/>
            <person name="Sun H."/>
            <person name="Tunlid A."/>
            <person name="Henrissat B."/>
            <person name="Grigoriev I.V."/>
            <person name="Hibbett D.S."/>
            <person name="Martin F."/>
        </authorList>
    </citation>
    <scope>NUCLEOTIDE SEQUENCE [LARGE SCALE GENOMIC DNA]</scope>
    <source>
        <strain evidence="2">h7</strain>
    </source>
</reference>
<organism evidence="1 2">
    <name type="scientific">Hebeloma cylindrosporum</name>
    <dbReference type="NCBI Taxonomy" id="76867"/>
    <lineage>
        <taxon>Eukaryota</taxon>
        <taxon>Fungi</taxon>
        <taxon>Dikarya</taxon>
        <taxon>Basidiomycota</taxon>
        <taxon>Agaricomycotina</taxon>
        <taxon>Agaricomycetes</taxon>
        <taxon>Agaricomycetidae</taxon>
        <taxon>Agaricales</taxon>
        <taxon>Agaricineae</taxon>
        <taxon>Hymenogastraceae</taxon>
        <taxon>Hebeloma</taxon>
    </lineage>
</organism>
<dbReference type="Proteomes" id="UP000053424">
    <property type="component" value="Unassembled WGS sequence"/>
</dbReference>
<gene>
    <name evidence="1" type="ORF">M413DRAFT_250055</name>
</gene>
<dbReference type="AlphaFoldDB" id="A0A0C2YAI4"/>
<name>A0A0C2YAI4_HEBCY</name>
<proteinExistence type="predicted"/>
<reference evidence="1 2" key="1">
    <citation type="submission" date="2014-04" db="EMBL/GenBank/DDBJ databases">
        <authorList>
            <consortium name="DOE Joint Genome Institute"/>
            <person name="Kuo A."/>
            <person name="Gay G."/>
            <person name="Dore J."/>
            <person name="Kohler A."/>
            <person name="Nagy L.G."/>
            <person name="Floudas D."/>
            <person name="Copeland A."/>
            <person name="Barry K.W."/>
            <person name="Cichocki N."/>
            <person name="Veneault-Fourrey C."/>
            <person name="LaButti K."/>
            <person name="Lindquist E.A."/>
            <person name="Lipzen A."/>
            <person name="Lundell T."/>
            <person name="Morin E."/>
            <person name="Murat C."/>
            <person name="Sun H."/>
            <person name="Tunlid A."/>
            <person name="Henrissat B."/>
            <person name="Grigoriev I.V."/>
            <person name="Hibbett D.S."/>
            <person name="Martin F."/>
            <person name="Nordberg H.P."/>
            <person name="Cantor M.N."/>
            <person name="Hua S.X."/>
        </authorList>
    </citation>
    <scope>NUCLEOTIDE SEQUENCE [LARGE SCALE GENOMIC DNA]</scope>
    <source>
        <strain evidence="2">h7</strain>
    </source>
</reference>
<accession>A0A0C2YAI4</accession>
<protein>
    <submittedName>
        <fullName evidence="1">Uncharacterized protein</fullName>
    </submittedName>
</protein>
<keyword evidence="2" id="KW-1185">Reference proteome</keyword>
<evidence type="ECO:0000313" key="1">
    <source>
        <dbReference type="EMBL" id="KIM38032.1"/>
    </source>
</evidence>
<dbReference type="EMBL" id="KN831793">
    <property type="protein sequence ID" value="KIM38032.1"/>
    <property type="molecule type" value="Genomic_DNA"/>
</dbReference>
<evidence type="ECO:0000313" key="2">
    <source>
        <dbReference type="Proteomes" id="UP000053424"/>
    </source>
</evidence>
<dbReference type="HOGENOM" id="CLU_2413498_0_0_1"/>
<sequence length="92" mass="10614">MLSPHVNAISLSMVSTVTHILTHQPRPRTAASFYSLILLFRLENYVRRQRNSSGSSQGRERKVGAKWAQDRIISSHVCRRQGRSSFSQDFRR</sequence>